<dbReference type="GO" id="GO:0031640">
    <property type="term" value="P:killing of cells of another organism"/>
    <property type="evidence" value="ECO:0007669"/>
    <property type="project" value="UniProtKB-KW"/>
</dbReference>
<dbReference type="Proteomes" id="UP001497516">
    <property type="component" value="Chromosome 6"/>
</dbReference>
<keyword evidence="3" id="KW-0295">Fungicide</keyword>
<keyword evidence="4" id="KW-0611">Plant defense</keyword>
<dbReference type="AlphaFoldDB" id="A0AAV2FDP4"/>
<sequence>MAKSSALYFLFFLIGGNKMIAEAKHCHTTWDCTTLDRCWDDCKSRYGGRGLCDVIPPPASPKQCFCYYEC</sequence>
<dbReference type="InterPro" id="IPR010851">
    <property type="entry name" value="DEFL"/>
</dbReference>
<dbReference type="Pfam" id="PF07333">
    <property type="entry name" value="SLR1-BP"/>
    <property type="match status" value="1"/>
</dbReference>
<evidence type="ECO:0000256" key="4">
    <source>
        <dbReference type="ARBA" id="ARBA00022821"/>
    </source>
</evidence>
<dbReference type="GO" id="GO:0050832">
    <property type="term" value="P:defense response to fungus"/>
    <property type="evidence" value="ECO:0007669"/>
    <property type="project" value="UniProtKB-KW"/>
</dbReference>
<evidence type="ECO:0000256" key="1">
    <source>
        <dbReference type="ARBA" id="ARBA00006722"/>
    </source>
</evidence>
<keyword evidence="8" id="KW-1185">Reference proteome</keyword>
<evidence type="ECO:0000313" key="7">
    <source>
        <dbReference type="EMBL" id="CAL1396404.1"/>
    </source>
</evidence>
<keyword evidence="6" id="KW-0732">Signal</keyword>
<feature type="signal peptide" evidence="6">
    <location>
        <begin position="1"/>
        <end position="23"/>
    </location>
</feature>
<gene>
    <name evidence="7" type="ORF">LTRI10_LOCUS36775</name>
</gene>
<evidence type="ECO:0000313" key="8">
    <source>
        <dbReference type="Proteomes" id="UP001497516"/>
    </source>
</evidence>
<keyword evidence="5" id="KW-1015">Disulfide bond</keyword>
<reference evidence="7 8" key="1">
    <citation type="submission" date="2024-04" db="EMBL/GenBank/DDBJ databases">
        <authorList>
            <person name="Fracassetti M."/>
        </authorList>
    </citation>
    <scope>NUCLEOTIDE SEQUENCE [LARGE SCALE GENOMIC DNA]</scope>
</reference>
<keyword evidence="2" id="KW-0929">Antimicrobial</keyword>
<name>A0AAV2FDP4_9ROSI</name>
<organism evidence="7 8">
    <name type="scientific">Linum trigynum</name>
    <dbReference type="NCBI Taxonomy" id="586398"/>
    <lineage>
        <taxon>Eukaryota</taxon>
        <taxon>Viridiplantae</taxon>
        <taxon>Streptophyta</taxon>
        <taxon>Embryophyta</taxon>
        <taxon>Tracheophyta</taxon>
        <taxon>Spermatophyta</taxon>
        <taxon>Magnoliopsida</taxon>
        <taxon>eudicotyledons</taxon>
        <taxon>Gunneridae</taxon>
        <taxon>Pentapetalae</taxon>
        <taxon>rosids</taxon>
        <taxon>fabids</taxon>
        <taxon>Malpighiales</taxon>
        <taxon>Linaceae</taxon>
        <taxon>Linum</taxon>
    </lineage>
</organism>
<evidence type="ECO:0000256" key="5">
    <source>
        <dbReference type="ARBA" id="ARBA00023157"/>
    </source>
</evidence>
<evidence type="ECO:0000256" key="2">
    <source>
        <dbReference type="ARBA" id="ARBA00022529"/>
    </source>
</evidence>
<comment type="similarity">
    <text evidence="1">Belongs to the DEFL family.</text>
</comment>
<proteinExistence type="inferred from homology"/>
<protein>
    <submittedName>
        <fullName evidence="7">Uncharacterized protein</fullName>
    </submittedName>
</protein>
<feature type="chain" id="PRO_5043527975" evidence="6">
    <location>
        <begin position="24"/>
        <end position="70"/>
    </location>
</feature>
<evidence type="ECO:0000256" key="3">
    <source>
        <dbReference type="ARBA" id="ARBA00022577"/>
    </source>
</evidence>
<evidence type="ECO:0000256" key="6">
    <source>
        <dbReference type="SAM" id="SignalP"/>
    </source>
</evidence>
<dbReference type="EMBL" id="OZ034819">
    <property type="protein sequence ID" value="CAL1396404.1"/>
    <property type="molecule type" value="Genomic_DNA"/>
</dbReference>
<accession>A0AAV2FDP4</accession>